<comment type="caution">
    <text evidence="1">The sequence shown here is derived from an EMBL/GenBank/DDBJ whole genome shotgun (WGS) entry which is preliminary data.</text>
</comment>
<dbReference type="Proteomes" id="UP000774617">
    <property type="component" value="Unassembled WGS sequence"/>
</dbReference>
<dbReference type="SUPFAM" id="SSF52777">
    <property type="entry name" value="CoA-dependent acyltransferases"/>
    <property type="match status" value="1"/>
</dbReference>
<sequence>MKLEELEVDPSVRRLAAIEATRQARDFESLRHRRLPEGHAASPLFDTVVNYQGATMKERGGKGFVLRFRQLAATHPMQWFLVLRVVKNDESTFHVTLEFWQDIVPESSVMRESELLKTSLLQIASS</sequence>
<name>A0ABQ8G9N9_9PEZI</name>
<evidence type="ECO:0000313" key="1">
    <source>
        <dbReference type="EMBL" id="KAH7046752.1"/>
    </source>
</evidence>
<proteinExistence type="predicted"/>
<dbReference type="EMBL" id="JAGTJR010000017">
    <property type="protein sequence ID" value="KAH7046752.1"/>
    <property type="molecule type" value="Genomic_DNA"/>
</dbReference>
<organism evidence="1 2">
    <name type="scientific">Macrophomina phaseolina</name>
    <dbReference type="NCBI Taxonomy" id="35725"/>
    <lineage>
        <taxon>Eukaryota</taxon>
        <taxon>Fungi</taxon>
        <taxon>Dikarya</taxon>
        <taxon>Ascomycota</taxon>
        <taxon>Pezizomycotina</taxon>
        <taxon>Dothideomycetes</taxon>
        <taxon>Dothideomycetes incertae sedis</taxon>
        <taxon>Botryosphaeriales</taxon>
        <taxon>Botryosphaeriaceae</taxon>
        <taxon>Macrophomina</taxon>
    </lineage>
</organism>
<reference evidence="1 2" key="1">
    <citation type="journal article" date="2021" name="Nat. Commun.">
        <title>Genetic determinants of endophytism in the Arabidopsis root mycobiome.</title>
        <authorList>
            <person name="Mesny F."/>
            <person name="Miyauchi S."/>
            <person name="Thiergart T."/>
            <person name="Pickel B."/>
            <person name="Atanasova L."/>
            <person name="Karlsson M."/>
            <person name="Huettel B."/>
            <person name="Barry K.W."/>
            <person name="Haridas S."/>
            <person name="Chen C."/>
            <person name="Bauer D."/>
            <person name="Andreopoulos W."/>
            <person name="Pangilinan J."/>
            <person name="LaButti K."/>
            <person name="Riley R."/>
            <person name="Lipzen A."/>
            <person name="Clum A."/>
            <person name="Drula E."/>
            <person name="Henrissat B."/>
            <person name="Kohler A."/>
            <person name="Grigoriev I.V."/>
            <person name="Martin F.M."/>
            <person name="Hacquard S."/>
        </authorList>
    </citation>
    <scope>NUCLEOTIDE SEQUENCE [LARGE SCALE GENOMIC DNA]</scope>
    <source>
        <strain evidence="1 2">MPI-SDFR-AT-0080</strain>
    </source>
</reference>
<dbReference type="Gene3D" id="3.30.559.30">
    <property type="entry name" value="Nonribosomal peptide synthetase, condensation domain"/>
    <property type="match status" value="1"/>
</dbReference>
<evidence type="ECO:0000313" key="2">
    <source>
        <dbReference type="Proteomes" id="UP000774617"/>
    </source>
</evidence>
<gene>
    <name evidence="1" type="ORF">B0J12DRAFT_741716</name>
</gene>
<accession>A0ABQ8G9N9</accession>
<protein>
    <submittedName>
        <fullName evidence="1">Uncharacterized protein</fullName>
    </submittedName>
</protein>
<keyword evidence="2" id="KW-1185">Reference proteome</keyword>